<gene>
    <name evidence="2" type="ORF">XNOV1_A005107</name>
</gene>
<reference evidence="2" key="1">
    <citation type="submission" date="2023-08" db="EMBL/GenBank/DDBJ databases">
        <authorList>
            <person name="Alioto T."/>
            <person name="Alioto T."/>
            <person name="Gomez Garrido J."/>
        </authorList>
    </citation>
    <scope>NUCLEOTIDE SEQUENCE</scope>
</reference>
<proteinExistence type="predicted"/>
<dbReference type="Proteomes" id="UP001178508">
    <property type="component" value="Chromosome 9"/>
</dbReference>
<feature type="region of interest" description="Disordered" evidence="1">
    <location>
        <begin position="113"/>
        <end position="161"/>
    </location>
</feature>
<organism evidence="2 3">
    <name type="scientific">Xyrichtys novacula</name>
    <name type="common">Pearly razorfish</name>
    <name type="synonym">Hemipteronotus novacula</name>
    <dbReference type="NCBI Taxonomy" id="13765"/>
    <lineage>
        <taxon>Eukaryota</taxon>
        <taxon>Metazoa</taxon>
        <taxon>Chordata</taxon>
        <taxon>Craniata</taxon>
        <taxon>Vertebrata</taxon>
        <taxon>Euteleostomi</taxon>
        <taxon>Actinopterygii</taxon>
        <taxon>Neopterygii</taxon>
        <taxon>Teleostei</taxon>
        <taxon>Neoteleostei</taxon>
        <taxon>Acanthomorphata</taxon>
        <taxon>Eupercaria</taxon>
        <taxon>Labriformes</taxon>
        <taxon>Labridae</taxon>
        <taxon>Xyrichtys</taxon>
    </lineage>
</organism>
<evidence type="ECO:0000313" key="3">
    <source>
        <dbReference type="Proteomes" id="UP001178508"/>
    </source>
</evidence>
<evidence type="ECO:0000256" key="1">
    <source>
        <dbReference type="SAM" id="MobiDB-lite"/>
    </source>
</evidence>
<dbReference type="EMBL" id="OY660872">
    <property type="protein sequence ID" value="CAJ1063379.1"/>
    <property type="molecule type" value="Genomic_DNA"/>
</dbReference>
<keyword evidence="3" id="KW-1185">Reference proteome</keyword>
<name>A0AAV1FR12_XYRNO</name>
<protein>
    <submittedName>
        <fullName evidence="2">Uncharacterized protein LOC117956122 isoform X2</fullName>
    </submittedName>
</protein>
<dbReference type="AlphaFoldDB" id="A0AAV1FR12"/>
<accession>A0AAV1FR12</accession>
<sequence length="206" mass="23372">MPRQRRRGGTAAPTDKYVLCKIPEEWARLPLVRSRKFPLPCNSVAVYWPITSSREVVYAGHICPKSSQEMPESALKPPLKNAPLREKLLKLKEKNKADEALTEAISKLHRDLNFSTSINPEPKAIKEKESSNEDPPDEPEMETHAEPEAPSGRENTPQLVTNYPLPYDILDQRERLLPPPWSEGSHFEAIVDLDSLYMELGFSPPH</sequence>
<evidence type="ECO:0000313" key="2">
    <source>
        <dbReference type="EMBL" id="CAJ1063379.1"/>
    </source>
</evidence>